<evidence type="ECO:0000256" key="1">
    <source>
        <dbReference type="ARBA" id="ARBA00004141"/>
    </source>
</evidence>
<feature type="transmembrane region" description="Helical" evidence="5">
    <location>
        <begin position="49"/>
        <end position="70"/>
    </location>
</feature>
<reference evidence="7 8" key="1">
    <citation type="submission" date="2018-08" db="EMBL/GenBank/DDBJ databases">
        <title>Acidipila sp. 4G-K13, an acidobacterium isolated from forest soil.</title>
        <authorList>
            <person name="Gao Z.-H."/>
            <person name="Qiu L.-H."/>
        </authorList>
    </citation>
    <scope>NUCLEOTIDE SEQUENCE [LARGE SCALE GENOMIC DNA]</scope>
    <source>
        <strain evidence="7 8">4G-K13</strain>
    </source>
</reference>
<feature type="transmembrane region" description="Helical" evidence="5">
    <location>
        <begin position="170"/>
        <end position="189"/>
    </location>
</feature>
<evidence type="ECO:0000313" key="8">
    <source>
        <dbReference type="Proteomes" id="UP000264702"/>
    </source>
</evidence>
<feature type="transmembrane region" description="Helical" evidence="5">
    <location>
        <begin position="319"/>
        <end position="340"/>
    </location>
</feature>
<feature type="transmembrane region" description="Helical" evidence="5">
    <location>
        <begin position="108"/>
        <end position="128"/>
    </location>
</feature>
<comment type="caution">
    <text evidence="7">The sequence shown here is derived from an EMBL/GenBank/DDBJ whole genome shotgun (WGS) entry which is preliminary data.</text>
</comment>
<feature type="transmembrane region" description="Helical" evidence="5">
    <location>
        <begin position="379"/>
        <end position="400"/>
    </location>
</feature>
<organism evidence="7 8">
    <name type="scientific">Paracidobacterium acidisoli</name>
    <dbReference type="NCBI Taxonomy" id="2303751"/>
    <lineage>
        <taxon>Bacteria</taxon>
        <taxon>Pseudomonadati</taxon>
        <taxon>Acidobacteriota</taxon>
        <taxon>Terriglobia</taxon>
        <taxon>Terriglobales</taxon>
        <taxon>Acidobacteriaceae</taxon>
        <taxon>Paracidobacterium</taxon>
    </lineage>
</organism>
<feature type="transmembrane region" description="Helical" evidence="5">
    <location>
        <begin position="220"/>
        <end position="241"/>
    </location>
</feature>
<evidence type="ECO:0000259" key="6">
    <source>
        <dbReference type="PROSITE" id="PS50850"/>
    </source>
</evidence>
<protein>
    <submittedName>
        <fullName evidence="7">MFS transporter</fullName>
    </submittedName>
</protein>
<dbReference type="Pfam" id="PF00083">
    <property type="entry name" value="Sugar_tr"/>
    <property type="match status" value="1"/>
</dbReference>
<dbReference type="PANTHER" id="PTHR23508:SF2">
    <property type="entry name" value="METABOLITE TRANSPORT PROTEIN YJHB-RELATED"/>
    <property type="match status" value="1"/>
</dbReference>
<dbReference type="AlphaFoldDB" id="A0A372IUS3"/>
<dbReference type="SUPFAM" id="SSF103473">
    <property type="entry name" value="MFS general substrate transporter"/>
    <property type="match status" value="1"/>
</dbReference>
<dbReference type="InterPro" id="IPR020846">
    <property type="entry name" value="MFS_dom"/>
</dbReference>
<dbReference type="InterPro" id="IPR036259">
    <property type="entry name" value="MFS_trans_sf"/>
</dbReference>
<evidence type="ECO:0000313" key="7">
    <source>
        <dbReference type="EMBL" id="RFU18668.1"/>
    </source>
</evidence>
<dbReference type="PROSITE" id="PS00216">
    <property type="entry name" value="SUGAR_TRANSPORT_1"/>
    <property type="match status" value="1"/>
</dbReference>
<dbReference type="Gene3D" id="1.20.1250.20">
    <property type="entry name" value="MFS general substrate transporter like domains"/>
    <property type="match status" value="2"/>
</dbReference>
<dbReference type="GO" id="GO:0046943">
    <property type="term" value="F:carboxylic acid transmembrane transporter activity"/>
    <property type="evidence" value="ECO:0007669"/>
    <property type="project" value="TreeGrafter"/>
</dbReference>
<dbReference type="EMBL" id="QVQT01000001">
    <property type="protein sequence ID" value="RFU18668.1"/>
    <property type="molecule type" value="Genomic_DNA"/>
</dbReference>
<dbReference type="OrthoDB" id="9787026at2"/>
<dbReference type="PROSITE" id="PS50850">
    <property type="entry name" value="MFS"/>
    <property type="match status" value="1"/>
</dbReference>
<evidence type="ECO:0000256" key="2">
    <source>
        <dbReference type="ARBA" id="ARBA00022692"/>
    </source>
</evidence>
<gene>
    <name evidence="7" type="ORF">D0Y96_03760</name>
</gene>
<feature type="transmembrane region" description="Helical" evidence="5">
    <location>
        <begin position="20"/>
        <end position="37"/>
    </location>
</feature>
<keyword evidence="3 5" id="KW-1133">Transmembrane helix</keyword>
<dbReference type="RefSeq" id="WP_117297965.1">
    <property type="nucleotide sequence ID" value="NZ_QVQT02000001.1"/>
</dbReference>
<feature type="transmembrane region" description="Helical" evidence="5">
    <location>
        <begin position="140"/>
        <end position="158"/>
    </location>
</feature>
<dbReference type="InterPro" id="IPR011701">
    <property type="entry name" value="MFS"/>
</dbReference>
<dbReference type="Pfam" id="PF07690">
    <property type="entry name" value="MFS_1"/>
    <property type="match status" value="1"/>
</dbReference>
<dbReference type="InterPro" id="IPR005828">
    <property type="entry name" value="MFS_sugar_transport-like"/>
</dbReference>
<feature type="domain" description="Major facilitator superfamily (MFS) profile" evidence="6">
    <location>
        <begin position="15"/>
        <end position="407"/>
    </location>
</feature>
<evidence type="ECO:0000256" key="5">
    <source>
        <dbReference type="SAM" id="Phobius"/>
    </source>
</evidence>
<proteinExistence type="predicted"/>
<keyword evidence="2 5" id="KW-0812">Transmembrane</keyword>
<sequence>MNSDLRSISRQQWNTMSAGALAFFFDSWDAFLLIYVLSDIATEFKITIARASLAVLFTYASRWIGGLLLGSLSARYGRKKSLLFGILLCGIFTMLTGCARTFPMLLGLRFCFGIGMGGLYAAAGPLVMESVPAAVRGFASGFYMFGFYAGNVIAPWTYYALEPHFGWRGLFYFGGASLLLIPYVLLTVLESPVWEAHTNRQRPVPGVLKSARQRLSMWRLFSPAYIGVTLALLTVEFGVFFDAFPFQSLLPTYVKLERHFPIHLVSLAGSMIGAGALLGSVLGGIVSDRIGRKRTYSIAFVLAIIPTAVGVLAHQASLVIIASFINGMIFGSMGGLLTAFENEHYPIDLRAVGNGLLHNLGAFAGSVGTVIAATLHARFGYAETIMIIAAAGAGLGLLGLSFTRETRNVSLDDPAEEAVSP</sequence>
<feature type="transmembrane region" description="Helical" evidence="5">
    <location>
        <begin position="82"/>
        <end position="102"/>
    </location>
</feature>
<dbReference type="PANTHER" id="PTHR23508">
    <property type="entry name" value="CARBOXYLIC ACID TRANSPORTER PROTEIN HOMOLOG"/>
    <property type="match status" value="1"/>
</dbReference>
<name>A0A372IUS3_9BACT</name>
<comment type="subcellular location">
    <subcellularLocation>
        <location evidence="1">Membrane</location>
        <topology evidence="1">Multi-pass membrane protein</topology>
    </subcellularLocation>
</comment>
<keyword evidence="4 5" id="KW-0472">Membrane</keyword>
<feature type="transmembrane region" description="Helical" evidence="5">
    <location>
        <begin position="261"/>
        <end position="283"/>
    </location>
</feature>
<feature type="transmembrane region" description="Helical" evidence="5">
    <location>
        <begin position="295"/>
        <end position="313"/>
    </location>
</feature>
<feature type="transmembrane region" description="Helical" evidence="5">
    <location>
        <begin position="352"/>
        <end position="373"/>
    </location>
</feature>
<evidence type="ECO:0000256" key="4">
    <source>
        <dbReference type="ARBA" id="ARBA00023136"/>
    </source>
</evidence>
<dbReference type="GO" id="GO:0005886">
    <property type="term" value="C:plasma membrane"/>
    <property type="evidence" value="ECO:0007669"/>
    <property type="project" value="TreeGrafter"/>
</dbReference>
<dbReference type="Proteomes" id="UP000264702">
    <property type="component" value="Unassembled WGS sequence"/>
</dbReference>
<accession>A0A372IUS3</accession>
<dbReference type="InterPro" id="IPR005829">
    <property type="entry name" value="Sugar_transporter_CS"/>
</dbReference>
<keyword evidence="8" id="KW-1185">Reference proteome</keyword>
<evidence type="ECO:0000256" key="3">
    <source>
        <dbReference type="ARBA" id="ARBA00022989"/>
    </source>
</evidence>